<feature type="compositionally biased region" description="Polar residues" evidence="9">
    <location>
        <begin position="583"/>
        <end position="596"/>
    </location>
</feature>
<dbReference type="Gene3D" id="1.10.10.10">
    <property type="entry name" value="Winged helix-like DNA-binding domain superfamily/Winged helix DNA-binding domain"/>
    <property type="match status" value="1"/>
</dbReference>
<protein>
    <recommendedName>
        <fullName evidence="8">Transcription initiation factor IIF subunit alpha</fullName>
    </recommendedName>
</protein>
<organism evidence="10 11">
    <name type="scientific">Austropuccinia psidii MF-1</name>
    <dbReference type="NCBI Taxonomy" id="1389203"/>
    <lineage>
        <taxon>Eukaryota</taxon>
        <taxon>Fungi</taxon>
        <taxon>Dikarya</taxon>
        <taxon>Basidiomycota</taxon>
        <taxon>Pucciniomycotina</taxon>
        <taxon>Pucciniomycetes</taxon>
        <taxon>Pucciniales</taxon>
        <taxon>Sphaerophragmiaceae</taxon>
        <taxon>Austropuccinia</taxon>
    </lineage>
</organism>
<dbReference type="GO" id="GO:0032968">
    <property type="term" value="P:positive regulation of transcription elongation by RNA polymerase II"/>
    <property type="evidence" value="ECO:0007669"/>
    <property type="project" value="InterPro"/>
</dbReference>
<name>A0A9Q3FFM5_9BASI</name>
<feature type="compositionally biased region" description="Low complexity" evidence="9">
    <location>
        <begin position="259"/>
        <end position="270"/>
    </location>
</feature>
<dbReference type="GO" id="GO:0005674">
    <property type="term" value="C:transcription factor TFIIF complex"/>
    <property type="evidence" value="ECO:0007669"/>
    <property type="project" value="TreeGrafter"/>
</dbReference>
<feature type="compositionally biased region" description="Polar residues" evidence="9">
    <location>
        <begin position="459"/>
        <end position="483"/>
    </location>
</feature>
<proteinExistence type="inferred from homology"/>
<dbReference type="InterPro" id="IPR036388">
    <property type="entry name" value="WH-like_DNA-bd_sf"/>
</dbReference>
<keyword evidence="4 8" id="KW-0238">DNA-binding</keyword>
<dbReference type="OrthoDB" id="2504792at2759"/>
<evidence type="ECO:0000313" key="11">
    <source>
        <dbReference type="Proteomes" id="UP000765509"/>
    </source>
</evidence>
<comment type="function">
    <text evidence="7 8">TFIIF is a general transcription initiation factor that binds to RNA polymerase II and helps to recruit it to the initiation complex in collaboration with TFIIB. It promotes transcription elongation.</text>
</comment>
<feature type="compositionally biased region" description="Basic and acidic residues" evidence="9">
    <location>
        <begin position="60"/>
        <end position="109"/>
    </location>
</feature>
<dbReference type="PANTHER" id="PTHR13011:SF0">
    <property type="entry name" value="GENERAL TRANSCRIPTION FACTOR IIF SUBUNIT 1"/>
    <property type="match status" value="1"/>
</dbReference>
<feature type="region of interest" description="Disordered" evidence="9">
    <location>
        <begin position="60"/>
        <end position="123"/>
    </location>
</feature>
<evidence type="ECO:0000256" key="8">
    <source>
        <dbReference type="RuleBase" id="RU366044"/>
    </source>
</evidence>
<dbReference type="GO" id="GO:0016251">
    <property type="term" value="F:RNA polymerase II general transcription initiation factor activity"/>
    <property type="evidence" value="ECO:0007669"/>
    <property type="project" value="TreeGrafter"/>
</dbReference>
<dbReference type="InterPro" id="IPR011039">
    <property type="entry name" value="TFIIF_interaction"/>
</dbReference>
<dbReference type="InterPro" id="IPR008851">
    <property type="entry name" value="TFIIF-alpha"/>
</dbReference>
<evidence type="ECO:0000256" key="3">
    <source>
        <dbReference type="ARBA" id="ARBA00023015"/>
    </source>
</evidence>
<evidence type="ECO:0000313" key="10">
    <source>
        <dbReference type="EMBL" id="MBW0536376.1"/>
    </source>
</evidence>
<dbReference type="Proteomes" id="UP000765509">
    <property type="component" value="Unassembled WGS sequence"/>
</dbReference>
<comment type="caution">
    <text evidence="10">The sequence shown here is derived from an EMBL/GenBank/DDBJ whole genome shotgun (WGS) entry which is preliminary data.</text>
</comment>
<dbReference type="GO" id="GO:0006367">
    <property type="term" value="P:transcription initiation at RNA polymerase II promoter"/>
    <property type="evidence" value="ECO:0007669"/>
    <property type="project" value="InterPro"/>
</dbReference>
<gene>
    <name evidence="10" type="ORF">O181_076091</name>
</gene>
<dbReference type="PANTHER" id="PTHR13011">
    <property type="entry name" value="TFIIF-ALPHA"/>
    <property type="match status" value="1"/>
</dbReference>
<evidence type="ECO:0000256" key="1">
    <source>
        <dbReference type="ARBA" id="ARBA00004123"/>
    </source>
</evidence>
<evidence type="ECO:0000256" key="7">
    <source>
        <dbReference type="ARBA" id="ARBA00025232"/>
    </source>
</evidence>
<feature type="compositionally biased region" description="Basic and acidic residues" evidence="9">
    <location>
        <begin position="382"/>
        <end position="416"/>
    </location>
</feature>
<keyword evidence="11" id="KW-1185">Reference proteome</keyword>
<dbReference type="EMBL" id="AVOT02041116">
    <property type="protein sequence ID" value="MBW0536376.1"/>
    <property type="molecule type" value="Genomic_DNA"/>
</dbReference>
<evidence type="ECO:0000256" key="5">
    <source>
        <dbReference type="ARBA" id="ARBA00023163"/>
    </source>
</evidence>
<evidence type="ECO:0000256" key="6">
    <source>
        <dbReference type="ARBA" id="ARBA00023242"/>
    </source>
</evidence>
<feature type="compositionally biased region" description="Polar residues" evidence="9">
    <location>
        <begin position="539"/>
        <end position="560"/>
    </location>
</feature>
<comment type="similarity">
    <text evidence="2 8">Belongs to the TFIIF alpha subunit family.</text>
</comment>
<dbReference type="SUPFAM" id="SSF50916">
    <property type="entry name" value="Rap30/74 interaction domains"/>
    <property type="match status" value="1"/>
</dbReference>
<dbReference type="AlphaFoldDB" id="A0A9Q3FFM5"/>
<dbReference type="GO" id="GO:0003677">
    <property type="term" value="F:DNA binding"/>
    <property type="evidence" value="ECO:0007669"/>
    <property type="project" value="UniProtKB-KW"/>
</dbReference>
<accession>A0A9Q3FFM5</accession>
<dbReference type="GO" id="GO:0001096">
    <property type="term" value="F:TFIIF-class transcription factor complex binding"/>
    <property type="evidence" value="ECO:0007669"/>
    <property type="project" value="TreeGrafter"/>
</dbReference>
<keyword evidence="3 8" id="KW-0805">Transcription regulation</keyword>
<dbReference type="Pfam" id="PF05793">
    <property type="entry name" value="TFIIF_alpha"/>
    <property type="match status" value="1"/>
</dbReference>
<feature type="compositionally biased region" description="Polar residues" evidence="9">
    <location>
        <begin position="512"/>
        <end position="532"/>
    </location>
</feature>
<comment type="subcellular location">
    <subcellularLocation>
        <location evidence="1 8">Nucleus</location>
    </subcellularLocation>
</comment>
<keyword evidence="6 8" id="KW-0539">Nucleus</keyword>
<evidence type="ECO:0000256" key="2">
    <source>
        <dbReference type="ARBA" id="ARBA00005249"/>
    </source>
</evidence>
<evidence type="ECO:0000256" key="4">
    <source>
        <dbReference type="ARBA" id="ARBA00023125"/>
    </source>
</evidence>
<sequence>MQESTPTAQENTLPYLEYALISAYDPKFKNNVLKFAPSSNKSVRLNSFLQPVKLNRKDPWAIRKKAQDEKDKAEETKLKSENAIKTEDETKPATDLKETANNKPTRDESLVAPAPASQPRFKSQPFKKKTKQVFIATDQAARMLKKEEYQSWLLEDSSSNGERWVGRYESAGASSSQTSTSVDSGKGVVPSDTSNYVFFRLDQGGEAFQVIPCHRFYRFTQRPSYDTLGADEAEAAYEKMQKPTTKEDLGRWFMRRRANPSGSTSTSSNGITVKREGSVKPSILDESKVSFGSRTSIRPQVEAISIFGKGKFTAIHGSQTSHMKDEDEDIKPKLGQDGDFDEFDYNEEFADDEEGAGNLNDEAMEEDELKELEDRMKREMLAAGKAGDDERDKDAMDIDKDDLFGEREDLTKEGRAVKKLLMRKVDNDVYESDDEAKNPYASEEDESDFEEVIPPITVASPSDPNNNSVPRSETPVPGSNNLNLPGGSRNLNKPPPARPTNIKTDRPHVGPSSRSGTPALSGQSRANSSPRPTNGGGSNTSLLPRSRSSTPNSIMGTPSSGKRKHQGSGSGKEKRRNPEVNGSIPNSPSSDQKNSKLITEQEVKNILKIKSMSIKDLLLHFKVKLKEDQRNKAAILGIIHRIAQMIGGQLFLKEGF</sequence>
<feature type="compositionally biased region" description="Acidic residues" evidence="9">
    <location>
        <begin position="442"/>
        <end position="451"/>
    </location>
</feature>
<feature type="region of interest" description="Disordered" evidence="9">
    <location>
        <begin position="382"/>
        <end position="596"/>
    </location>
</feature>
<keyword evidence="5 8" id="KW-0804">Transcription</keyword>
<reference evidence="10" key="1">
    <citation type="submission" date="2021-03" db="EMBL/GenBank/DDBJ databases">
        <title>Draft genome sequence of rust myrtle Austropuccinia psidii MF-1, a brazilian biotype.</title>
        <authorList>
            <person name="Quecine M.C."/>
            <person name="Pachon D.M.R."/>
            <person name="Bonatelli M.L."/>
            <person name="Correr F.H."/>
            <person name="Franceschini L.M."/>
            <person name="Leite T.F."/>
            <person name="Margarido G.R.A."/>
            <person name="Almeida C.A."/>
            <person name="Ferrarezi J.A."/>
            <person name="Labate C.A."/>
        </authorList>
    </citation>
    <scope>NUCLEOTIDE SEQUENCE</scope>
    <source>
        <strain evidence="10">MF-1</strain>
    </source>
</reference>
<evidence type="ECO:0000256" key="9">
    <source>
        <dbReference type="SAM" id="MobiDB-lite"/>
    </source>
</evidence>
<feature type="region of interest" description="Disordered" evidence="9">
    <location>
        <begin position="257"/>
        <end position="279"/>
    </location>
</feature>